<gene>
    <name evidence="1" type="ordered locus">Clim_1038</name>
</gene>
<dbReference type="EMBL" id="CP001097">
    <property type="protein sequence ID" value="ACD90113.1"/>
    <property type="molecule type" value="Genomic_DNA"/>
</dbReference>
<evidence type="ECO:0000313" key="2">
    <source>
        <dbReference type="Proteomes" id="UP000008841"/>
    </source>
</evidence>
<accession>B3EC38</accession>
<sequence>MQKKTYLPIGTEYCEQIDYFLMPGLCLDIDTYLVDRMILTRSSWSDFRLLEKNQFMDDLDDLFLGIEDPRLIQKVDVLENMEDRNKSPFFCVFLNSEDEESEEDCKNKGDIMARDLDKLSDLSRLCRGFWLLDDGITWDPLEHISYKRDNDIVTRHTRIFGRAYMRYQAERTVSEPEINIVSQVISKLRLFDIARDALCVKVAESLFSQSFKASLQDDLYSGYRLLNLYSALATILDDKIHLILKLSDRYNFDAELIVKSRNDIAHGRHRIQASILEKDLRYVLRILLCEAIASSLEDPSLNHFNSVKLVDKCLNAAHSGLARIANASTVFRAFRVWGDERTVPFNNVGIWISEYKSGFKSATEHSFLPFGEHVELYKNMSNELAKEQRAVIEKKIMIRLGDRDFGKRKQDCIDEG</sequence>
<evidence type="ECO:0008006" key="3">
    <source>
        <dbReference type="Google" id="ProtNLM"/>
    </source>
</evidence>
<dbReference type="HOGENOM" id="CLU_660039_0_0_10"/>
<dbReference type="RefSeq" id="WP_012465992.1">
    <property type="nucleotide sequence ID" value="NC_010803.1"/>
</dbReference>
<dbReference type="KEGG" id="cli:Clim_1038"/>
<name>B3EC38_CHLL2</name>
<protein>
    <recommendedName>
        <fullName evidence="3">Apea-like HEPN domain-containing protein</fullName>
    </recommendedName>
</protein>
<dbReference type="STRING" id="290315.Clim_1038"/>
<proteinExistence type="predicted"/>
<organism evidence="1 2">
    <name type="scientific">Chlorobium limicola (strain DSM 245 / NBRC 103803 / 6330)</name>
    <dbReference type="NCBI Taxonomy" id="290315"/>
    <lineage>
        <taxon>Bacteria</taxon>
        <taxon>Pseudomonadati</taxon>
        <taxon>Chlorobiota</taxon>
        <taxon>Chlorobiia</taxon>
        <taxon>Chlorobiales</taxon>
        <taxon>Chlorobiaceae</taxon>
        <taxon>Chlorobium/Pelodictyon group</taxon>
        <taxon>Chlorobium</taxon>
    </lineage>
</organism>
<dbReference type="OrthoDB" id="9901730at2"/>
<dbReference type="AlphaFoldDB" id="B3EC38"/>
<dbReference type="Proteomes" id="UP000008841">
    <property type="component" value="Chromosome"/>
</dbReference>
<evidence type="ECO:0000313" key="1">
    <source>
        <dbReference type="EMBL" id="ACD90113.1"/>
    </source>
</evidence>
<reference evidence="1 2" key="1">
    <citation type="submission" date="2008-05" db="EMBL/GenBank/DDBJ databases">
        <title>Complete sequence of Chlorobium limicola DSM 245.</title>
        <authorList>
            <consortium name="US DOE Joint Genome Institute"/>
            <person name="Lucas S."/>
            <person name="Copeland A."/>
            <person name="Lapidus A."/>
            <person name="Glavina del Rio T."/>
            <person name="Dalin E."/>
            <person name="Tice H."/>
            <person name="Bruce D."/>
            <person name="Goodwin L."/>
            <person name="Pitluck S."/>
            <person name="Schmutz J."/>
            <person name="Larimer F."/>
            <person name="Land M."/>
            <person name="Hauser L."/>
            <person name="Kyrpides N."/>
            <person name="Ovchinnikova G."/>
            <person name="Zhao F."/>
            <person name="Li T."/>
            <person name="Liu Z."/>
            <person name="Overmann J."/>
            <person name="Bryant D.A."/>
            <person name="Richardson P."/>
        </authorList>
    </citation>
    <scope>NUCLEOTIDE SEQUENCE [LARGE SCALE GENOMIC DNA]</scope>
    <source>
        <strain evidence="2">DSM 245 / NBRC 103803 / 6330</strain>
    </source>
</reference>